<accession>A0A8X7R826</accession>
<name>A0A8X7R826_BRACI</name>
<dbReference type="AlphaFoldDB" id="A0A8X7R826"/>
<gene>
    <name evidence="1" type="ORF">Bca52824_054162</name>
</gene>
<protein>
    <submittedName>
        <fullName evidence="1">Uncharacterized protein</fullName>
    </submittedName>
</protein>
<dbReference type="Proteomes" id="UP000886595">
    <property type="component" value="Unassembled WGS sequence"/>
</dbReference>
<dbReference type="EMBL" id="JAAMPC010000011">
    <property type="protein sequence ID" value="KAG2282942.1"/>
    <property type="molecule type" value="Genomic_DNA"/>
</dbReference>
<sequence length="130" mass="14555">MQKLSSYMNLVNTQNMEDACGIFFVIHISSDHLLSDHYALDPLLNSHVHSHCIHTTVFHTDHIHTSSVHNSHNAPHISPTSTYTDSQLTISTQTKCTPQTDMLHAVIHRLPLPLHESSQSHRALLTGAHN</sequence>
<evidence type="ECO:0000313" key="2">
    <source>
        <dbReference type="Proteomes" id="UP000886595"/>
    </source>
</evidence>
<organism evidence="1 2">
    <name type="scientific">Brassica carinata</name>
    <name type="common">Ethiopian mustard</name>
    <name type="synonym">Abyssinian cabbage</name>
    <dbReference type="NCBI Taxonomy" id="52824"/>
    <lineage>
        <taxon>Eukaryota</taxon>
        <taxon>Viridiplantae</taxon>
        <taxon>Streptophyta</taxon>
        <taxon>Embryophyta</taxon>
        <taxon>Tracheophyta</taxon>
        <taxon>Spermatophyta</taxon>
        <taxon>Magnoliopsida</taxon>
        <taxon>eudicotyledons</taxon>
        <taxon>Gunneridae</taxon>
        <taxon>Pentapetalae</taxon>
        <taxon>rosids</taxon>
        <taxon>malvids</taxon>
        <taxon>Brassicales</taxon>
        <taxon>Brassicaceae</taxon>
        <taxon>Brassiceae</taxon>
        <taxon>Brassica</taxon>
    </lineage>
</organism>
<proteinExistence type="predicted"/>
<keyword evidence="2" id="KW-1185">Reference proteome</keyword>
<dbReference type="OrthoDB" id="448893at2759"/>
<evidence type="ECO:0000313" key="1">
    <source>
        <dbReference type="EMBL" id="KAG2282942.1"/>
    </source>
</evidence>
<reference evidence="1 2" key="1">
    <citation type="submission" date="2020-02" db="EMBL/GenBank/DDBJ databases">
        <authorList>
            <person name="Ma Q."/>
            <person name="Huang Y."/>
            <person name="Song X."/>
            <person name="Pei D."/>
        </authorList>
    </citation>
    <scope>NUCLEOTIDE SEQUENCE [LARGE SCALE GENOMIC DNA]</scope>
    <source>
        <strain evidence="1">Sxm20200214</strain>
        <tissue evidence="1">Leaf</tissue>
    </source>
</reference>
<comment type="caution">
    <text evidence="1">The sequence shown here is derived from an EMBL/GenBank/DDBJ whole genome shotgun (WGS) entry which is preliminary data.</text>
</comment>